<keyword evidence="10" id="KW-1185">Reference proteome</keyword>
<dbReference type="PROSITE" id="PS50082">
    <property type="entry name" value="WD_REPEATS_2"/>
    <property type="match status" value="2"/>
</dbReference>
<dbReference type="GeneID" id="80917221"/>
<dbReference type="PANTHER" id="PTHR46170:SF1">
    <property type="entry name" value="GATOR COMPLEX PROTEIN WDR59"/>
    <property type="match status" value="1"/>
</dbReference>
<dbReference type="Pfam" id="PF00400">
    <property type="entry name" value="WD40"/>
    <property type="match status" value="2"/>
</dbReference>
<dbReference type="GO" id="GO:0035591">
    <property type="term" value="F:signaling adaptor activity"/>
    <property type="evidence" value="ECO:0007669"/>
    <property type="project" value="TreeGrafter"/>
</dbReference>
<evidence type="ECO:0000259" key="8">
    <source>
        <dbReference type="PROSITE" id="PS50908"/>
    </source>
</evidence>
<dbReference type="GO" id="GO:0035859">
    <property type="term" value="C:Seh1-associated complex"/>
    <property type="evidence" value="ECO:0007669"/>
    <property type="project" value="TreeGrafter"/>
</dbReference>
<dbReference type="Proteomes" id="UP001161438">
    <property type="component" value="Chromosome 4"/>
</dbReference>
<dbReference type="PROSITE" id="PS50908">
    <property type="entry name" value="RWD"/>
    <property type="match status" value="1"/>
</dbReference>
<evidence type="ECO:0000256" key="6">
    <source>
        <dbReference type="PROSITE-ProRule" id="PRU00221"/>
    </source>
</evidence>
<organism evidence="9 10">
    <name type="scientific">Saccharomyces mikatae IFO 1815</name>
    <dbReference type="NCBI Taxonomy" id="226126"/>
    <lineage>
        <taxon>Eukaryota</taxon>
        <taxon>Fungi</taxon>
        <taxon>Dikarya</taxon>
        <taxon>Ascomycota</taxon>
        <taxon>Saccharomycotina</taxon>
        <taxon>Saccharomycetes</taxon>
        <taxon>Saccharomycetales</taxon>
        <taxon>Saccharomycetaceae</taxon>
        <taxon>Saccharomyces</taxon>
    </lineage>
</organism>
<dbReference type="Pfam" id="PF05773">
    <property type="entry name" value="RWD"/>
    <property type="match status" value="1"/>
</dbReference>
<feature type="repeat" description="WD" evidence="6">
    <location>
        <begin position="110"/>
        <end position="146"/>
    </location>
</feature>
<dbReference type="SUPFAM" id="SSF50978">
    <property type="entry name" value="WD40 repeat-like"/>
    <property type="match status" value="1"/>
</dbReference>
<dbReference type="InterPro" id="IPR016135">
    <property type="entry name" value="UBQ-conjugating_enzyme/RWD"/>
</dbReference>
<dbReference type="InterPro" id="IPR036322">
    <property type="entry name" value="WD40_repeat_dom_sf"/>
</dbReference>
<feature type="region of interest" description="Disordered" evidence="7">
    <location>
        <begin position="971"/>
        <end position="994"/>
    </location>
</feature>
<dbReference type="InterPro" id="IPR049566">
    <property type="entry name" value="WDR59_RTC1-like_RING_Znf"/>
</dbReference>
<dbReference type="PROSITE" id="PS50294">
    <property type="entry name" value="WD_REPEATS_REGION"/>
    <property type="match status" value="2"/>
</dbReference>
<proteinExistence type="inferred from homology"/>
<keyword evidence="2" id="KW-0926">Vacuole</keyword>
<dbReference type="AlphaFoldDB" id="A0AA35NHA8"/>
<protein>
    <recommendedName>
        <fullName evidence="8">RWD domain-containing protein</fullName>
    </recommendedName>
</protein>
<dbReference type="Gene3D" id="2.130.10.10">
    <property type="entry name" value="YVTN repeat-like/Quinoprotein amine dehydrogenase"/>
    <property type="match status" value="1"/>
</dbReference>
<dbReference type="GO" id="GO:0034198">
    <property type="term" value="P:cellular response to amino acid starvation"/>
    <property type="evidence" value="ECO:0007669"/>
    <property type="project" value="TreeGrafter"/>
</dbReference>
<dbReference type="GO" id="GO:1904263">
    <property type="term" value="P:positive regulation of TORC1 signaling"/>
    <property type="evidence" value="ECO:0007669"/>
    <property type="project" value="TreeGrafter"/>
</dbReference>
<name>A0AA35NHA8_SACMI</name>
<sequence>MHSSINDGPFNSPTFGKSLSLKVDGGFNAVSINPSGRDVVLASRQGLYIIDLDDPFTPPRWLHHITPWQVADVQWSPHPAKPYWIVSTSNQKAIIWNLAKSSANAIEFVLHGHSRAITDINFNPQHPDVLATCSVDTYVHAWDMRSPHRPFYSTSSWRSAASQVKWNYKDPNVLASSHGNDIFVWDLRKGSTPLCSLKGHVSSVNSIDFNRFKSTEIMSSSNDGTVKFWDYSTSTTESKRTVTTNFPIWRGRYLPFGEGYCIMPMVGGNNAVYLVNLCDDDDNEENKKTKLQPIYAFKGHSDRVIDFLWRSRHTYNGDYDDREFQLVTWSKDCDLKLWPLSDNIYEKVNFDRHKRLEEKFPDYDYCSYNKEPENRENVQKNQFKRIRENFVTSSGLKTSKTNHITWLSGIRMNRDNSQEDLFNDTKIQNLGEEVSAIGHKFPKVVFEKISVSTRELCLTLNGPWSEANLEEYVFLRISINFPPNYPNKGNPPKFVIEENANLTVKKRQEILSNLSTIGQKYTNSNLYCLEPCIRFVLGEKVSLEDIEEGQEPLLNFDIADHIDFEELSSLDSSYSDSQNLENLSSQSDTESYKEALVFPDTSNPGLNFGRNLALDTTPVPNGCGSCWTATGQLFCFFANDKKPEKKQNAIIKLSQKDTGVEKHPFKVEPKVLYDKEVDNNGVTTVEESEARPKRYVDTLGVGGSAYGDSRTYSDDESSSDDSFDSVADDWDDILRNDIIVRTKIPMLNGNFRAFSSVHSESGKTVESTKKNKNLVVCKDFSRLLSDRKELALEYLFMDVTPEEFARNNALVAEKFELDEISHCWQILSDMLIDQTDCDPYTTMWNNHPMGIKWFIKEAIIYFERQQNLQMLAMLCCVILSARKKKSSAKNTNRYFGEELENMEGTIVFNDNESQNTSFWKGSDAFSTRSRSSTVTPNCSGPHLRGTNIHGGDNSSIRSDEYHARLRTHNTFSGGSRFADPGQKQSNRAFSPSPFHNRMPDIKVELLHDDIMDAYEQEDLLHLEVSDIPKFQTYIYQYSKLLFRWGLPLERVKILKVSTDFKSSYYSQDDIPNSGENSPYGGVLTHWIENEKFGEEKFIARNCNYCDLRVTRSSFICGNCQHVLHSACARIWWEIGDECPSGCGCNCPDMFDA</sequence>
<keyword evidence="3 6" id="KW-0853">WD repeat</keyword>
<dbReference type="InterPro" id="IPR015943">
    <property type="entry name" value="WD40/YVTN_repeat-like_dom_sf"/>
</dbReference>
<dbReference type="PROSITE" id="PS00678">
    <property type="entry name" value="WD_REPEATS_1"/>
    <property type="match status" value="1"/>
</dbReference>
<reference evidence="9" key="1">
    <citation type="submission" date="2022-10" db="EMBL/GenBank/DDBJ databases">
        <authorList>
            <person name="Byrne P K."/>
        </authorList>
    </citation>
    <scope>NUCLEOTIDE SEQUENCE</scope>
    <source>
        <strain evidence="9">IFO1815</strain>
    </source>
</reference>
<comment type="subcellular location">
    <subcellularLocation>
        <location evidence="1">Vacuole</location>
    </subcellularLocation>
</comment>
<dbReference type="EMBL" id="OX365760">
    <property type="protein sequence ID" value="CAI4038010.1"/>
    <property type="molecule type" value="Genomic_DNA"/>
</dbReference>
<feature type="repeat" description="WD" evidence="6">
    <location>
        <begin position="197"/>
        <end position="239"/>
    </location>
</feature>
<dbReference type="SMART" id="SM00320">
    <property type="entry name" value="WD40"/>
    <property type="match status" value="6"/>
</dbReference>
<dbReference type="InterPro" id="IPR001680">
    <property type="entry name" value="WD40_rpt"/>
</dbReference>
<feature type="domain" description="RWD" evidence="8">
    <location>
        <begin position="432"/>
        <end position="543"/>
    </location>
</feature>
<feature type="region of interest" description="Disordered" evidence="7">
    <location>
        <begin position="930"/>
        <end position="953"/>
    </location>
</feature>
<dbReference type="Pfam" id="PF17120">
    <property type="entry name" value="zf-RING_16"/>
    <property type="match status" value="1"/>
</dbReference>
<dbReference type="CDD" id="cd16488">
    <property type="entry name" value="mRING-H2-C3H3C2_Mio-like"/>
    <property type="match status" value="1"/>
</dbReference>
<comment type="similarity">
    <text evidence="5">Belongs to the WD repeat WDR59 family.</text>
</comment>
<evidence type="ECO:0000256" key="5">
    <source>
        <dbReference type="ARBA" id="ARBA00038452"/>
    </source>
</evidence>
<dbReference type="Gene3D" id="3.10.110.10">
    <property type="entry name" value="Ubiquitin Conjugating Enzyme"/>
    <property type="match status" value="1"/>
</dbReference>
<dbReference type="SMART" id="SM00591">
    <property type="entry name" value="RWD"/>
    <property type="match status" value="1"/>
</dbReference>
<evidence type="ECO:0000256" key="3">
    <source>
        <dbReference type="ARBA" id="ARBA00022574"/>
    </source>
</evidence>
<evidence type="ECO:0000313" key="9">
    <source>
        <dbReference type="EMBL" id="CAI4038010.1"/>
    </source>
</evidence>
<evidence type="ECO:0000256" key="2">
    <source>
        <dbReference type="ARBA" id="ARBA00022554"/>
    </source>
</evidence>
<gene>
    <name evidence="9" type="primary">SMKI04G3490</name>
    <name evidence="9" type="ORF">SMKI_04G3490</name>
</gene>
<dbReference type="PANTHER" id="PTHR46170">
    <property type="entry name" value="GATOR COMPLEX PROTEIN WDR59"/>
    <property type="match status" value="1"/>
</dbReference>
<evidence type="ECO:0000313" key="10">
    <source>
        <dbReference type="Proteomes" id="UP001161438"/>
    </source>
</evidence>
<accession>A0AA35NHA8</accession>
<keyword evidence="4" id="KW-0677">Repeat</keyword>
<evidence type="ECO:0000256" key="1">
    <source>
        <dbReference type="ARBA" id="ARBA00004116"/>
    </source>
</evidence>
<dbReference type="RefSeq" id="XP_056081125.1">
    <property type="nucleotide sequence ID" value="XM_056226895.1"/>
</dbReference>
<dbReference type="GO" id="GO:0005774">
    <property type="term" value="C:vacuolar membrane"/>
    <property type="evidence" value="ECO:0007669"/>
    <property type="project" value="TreeGrafter"/>
</dbReference>
<evidence type="ECO:0000256" key="4">
    <source>
        <dbReference type="ARBA" id="ARBA00022737"/>
    </source>
</evidence>
<dbReference type="InterPro" id="IPR049567">
    <property type="entry name" value="WDR59-like"/>
</dbReference>
<dbReference type="InterPro" id="IPR006575">
    <property type="entry name" value="RWD_dom"/>
</dbReference>
<dbReference type="InterPro" id="IPR019775">
    <property type="entry name" value="WD40_repeat_CS"/>
</dbReference>
<evidence type="ECO:0000256" key="7">
    <source>
        <dbReference type="SAM" id="MobiDB-lite"/>
    </source>
</evidence>